<dbReference type="HAMAP" id="MF_00365">
    <property type="entry name" value="RecF"/>
    <property type="match status" value="1"/>
</dbReference>
<keyword evidence="9 10" id="KW-0234">DNA repair</keyword>
<evidence type="ECO:0000313" key="13">
    <source>
        <dbReference type="Proteomes" id="UP000177967"/>
    </source>
</evidence>
<dbReference type="STRING" id="1797513.A2782_02325"/>
<accession>A0A1G1V0B2</accession>
<keyword evidence="9 10" id="KW-0742">SOS response</keyword>
<gene>
    <name evidence="9" type="primary">recF</name>
    <name evidence="12" type="ORF">A2782_02325</name>
</gene>
<evidence type="ECO:0000313" key="12">
    <source>
        <dbReference type="EMBL" id="OGY08800.1"/>
    </source>
</evidence>
<evidence type="ECO:0000256" key="9">
    <source>
        <dbReference type="HAMAP-Rule" id="MF_00365"/>
    </source>
</evidence>
<dbReference type="EMBL" id="MHBW01000020">
    <property type="protein sequence ID" value="OGY08800.1"/>
    <property type="molecule type" value="Genomic_DNA"/>
</dbReference>
<dbReference type="Proteomes" id="UP000177967">
    <property type="component" value="Unassembled WGS sequence"/>
</dbReference>
<keyword evidence="8 9" id="KW-0238">DNA-binding</keyword>
<keyword evidence="9 10" id="KW-0227">DNA damage</keyword>
<dbReference type="InterPro" id="IPR042174">
    <property type="entry name" value="RecF_2"/>
</dbReference>
<comment type="function">
    <text evidence="9 10">The RecF protein is involved in DNA metabolism; it is required for DNA replication and normal SOS inducibility. RecF binds preferentially to single-stranded, linear DNA. It also seems to bind ATP.</text>
</comment>
<dbReference type="Gene3D" id="1.20.1050.90">
    <property type="entry name" value="RecF/RecN/SMC, N-terminal domain"/>
    <property type="match status" value="1"/>
</dbReference>
<dbReference type="GO" id="GO:0006302">
    <property type="term" value="P:double-strand break repair"/>
    <property type="evidence" value="ECO:0007669"/>
    <property type="project" value="TreeGrafter"/>
</dbReference>
<evidence type="ECO:0000256" key="10">
    <source>
        <dbReference type="RuleBase" id="RU000578"/>
    </source>
</evidence>
<keyword evidence="7 9" id="KW-0067">ATP-binding</keyword>
<dbReference type="PANTHER" id="PTHR32182">
    <property type="entry name" value="DNA REPLICATION AND REPAIR PROTEIN RECF"/>
    <property type="match status" value="1"/>
</dbReference>
<reference evidence="12 13" key="1">
    <citation type="journal article" date="2016" name="Nat. Commun.">
        <title>Thousands of microbial genomes shed light on interconnected biogeochemical processes in an aquifer system.</title>
        <authorList>
            <person name="Anantharaman K."/>
            <person name="Brown C.T."/>
            <person name="Hug L.A."/>
            <person name="Sharon I."/>
            <person name="Castelle C.J."/>
            <person name="Probst A.J."/>
            <person name="Thomas B.C."/>
            <person name="Singh A."/>
            <person name="Wilkins M.J."/>
            <person name="Karaoz U."/>
            <person name="Brodie E.L."/>
            <person name="Williams K.H."/>
            <person name="Hubbard S.S."/>
            <person name="Banfield J.F."/>
        </authorList>
    </citation>
    <scope>NUCLEOTIDE SEQUENCE [LARGE SCALE GENOMIC DNA]</scope>
</reference>
<evidence type="ECO:0000256" key="4">
    <source>
        <dbReference type="ARBA" id="ARBA00022490"/>
    </source>
</evidence>
<dbReference type="GO" id="GO:0000731">
    <property type="term" value="P:DNA synthesis involved in DNA repair"/>
    <property type="evidence" value="ECO:0007669"/>
    <property type="project" value="TreeGrafter"/>
</dbReference>
<dbReference type="PROSITE" id="PS00618">
    <property type="entry name" value="RECF_2"/>
    <property type="match status" value="1"/>
</dbReference>
<organism evidence="12 13">
    <name type="scientific">Candidatus Blackburnbacteria bacterium RIFCSPHIGHO2_01_FULL_43_15b</name>
    <dbReference type="NCBI Taxonomy" id="1797513"/>
    <lineage>
        <taxon>Bacteria</taxon>
        <taxon>Candidatus Blackburniibacteriota</taxon>
    </lineage>
</organism>
<dbReference type="PANTHER" id="PTHR32182:SF0">
    <property type="entry name" value="DNA REPLICATION AND REPAIR PROTEIN RECF"/>
    <property type="match status" value="1"/>
</dbReference>
<dbReference type="InterPro" id="IPR003395">
    <property type="entry name" value="RecF/RecN/SMC_N"/>
</dbReference>
<evidence type="ECO:0000256" key="2">
    <source>
        <dbReference type="ARBA" id="ARBA00008016"/>
    </source>
</evidence>
<comment type="caution">
    <text evidence="12">The sequence shown here is derived from an EMBL/GenBank/DDBJ whole genome shotgun (WGS) entry which is preliminary data.</text>
</comment>
<evidence type="ECO:0000259" key="11">
    <source>
        <dbReference type="Pfam" id="PF02463"/>
    </source>
</evidence>
<dbReference type="InterPro" id="IPR027417">
    <property type="entry name" value="P-loop_NTPase"/>
</dbReference>
<evidence type="ECO:0000256" key="6">
    <source>
        <dbReference type="ARBA" id="ARBA00022741"/>
    </source>
</evidence>
<dbReference type="GO" id="GO:0005737">
    <property type="term" value="C:cytoplasm"/>
    <property type="evidence" value="ECO:0007669"/>
    <property type="project" value="UniProtKB-SubCell"/>
</dbReference>
<keyword evidence="6 9" id="KW-0547">Nucleotide-binding</keyword>
<dbReference type="GO" id="GO:0003697">
    <property type="term" value="F:single-stranded DNA binding"/>
    <property type="evidence" value="ECO:0007669"/>
    <property type="project" value="UniProtKB-UniRule"/>
</dbReference>
<dbReference type="Pfam" id="PF02463">
    <property type="entry name" value="SMC_N"/>
    <property type="match status" value="1"/>
</dbReference>
<name>A0A1G1V0B2_9BACT</name>
<dbReference type="InterPro" id="IPR001238">
    <property type="entry name" value="DNA-binding_RecF"/>
</dbReference>
<evidence type="ECO:0000256" key="1">
    <source>
        <dbReference type="ARBA" id="ARBA00004496"/>
    </source>
</evidence>
<evidence type="ECO:0000256" key="8">
    <source>
        <dbReference type="ARBA" id="ARBA00023125"/>
    </source>
</evidence>
<evidence type="ECO:0000256" key="7">
    <source>
        <dbReference type="ARBA" id="ARBA00022840"/>
    </source>
</evidence>
<dbReference type="Gene3D" id="3.40.50.300">
    <property type="entry name" value="P-loop containing nucleotide triphosphate hydrolases"/>
    <property type="match status" value="1"/>
</dbReference>
<dbReference type="GO" id="GO:0009432">
    <property type="term" value="P:SOS response"/>
    <property type="evidence" value="ECO:0007669"/>
    <property type="project" value="UniProtKB-UniRule"/>
</dbReference>
<dbReference type="GO" id="GO:0006260">
    <property type="term" value="P:DNA replication"/>
    <property type="evidence" value="ECO:0007669"/>
    <property type="project" value="UniProtKB-UniRule"/>
</dbReference>
<keyword evidence="4 9" id="KW-0963">Cytoplasm</keyword>
<proteinExistence type="inferred from homology"/>
<sequence>MIIKSLKLQNFRNFGKKSFDFSEGSTLIFGPNAVGKTNILEAITLLSTGKSFRAGVEAEMHREGENVTRVTGQTEEPELEVVLVSEAPNPAFGEPRQERQRGGKRVFINGVAKRVFTFAGTLKTVMFGPWDVGMVTESPSVRRRFLDSVLGQVDREYRRSLLSYEKGTRQRNRVLERIREGIATRSQLLYWDHLVIREGNYLSSARERFIDFVNSTTFPGEELSIEYDRSAISEGRLEQYKEEEILAATTLVGPHRDDINFQFSINTRSDSNFQNKSLAKYGSRGEQRMAVLWLKLAELDFIEKESGQRPVLLLDDIFSELDPQHHELILETVGKQQTILTTAEPRKFKKNFDAKVKIIEL</sequence>
<feature type="binding site" evidence="9">
    <location>
        <begin position="30"/>
        <end position="37"/>
    </location>
    <ligand>
        <name>ATP</name>
        <dbReference type="ChEBI" id="CHEBI:30616"/>
    </ligand>
</feature>
<keyword evidence="5 9" id="KW-0235">DNA replication</keyword>
<dbReference type="GO" id="GO:0005524">
    <property type="term" value="F:ATP binding"/>
    <property type="evidence" value="ECO:0007669"/>
    <property type="project" value="UniProtKB-UniRule"/>
</dbReference>
<feature type="domain" description="RecF/RecN/SMC N-terminal" evidence="11">
    <location>
        <begin position="3"/>
        <end position="351"/>
    </location>
</feature>
<dbReference type="NCBIfam" id="TIGR00611">
    <property type="entry name" value="recf"/>
    <property type="match status" value="1"/>
</dbReference>
<comment type="similarity">
    <text evidence="2 9 10">Belongs to the RecF family.</text>
</comment>
<evidence type="ECO:0000256" key="5">
    <source>
        <dbReference type="ARBA" id="ARBA00022705"/>
    </source>
</evidence>
<comment type="subcellular location">
    <subcellularLocation>
        <location evidence="1 9 10">Cytoplasm</location>
    </subcellularLocation>
</comment>
<evidence type="ECO:0000256" key="3">
    <source>
        <dbReference type="ARBA" id="ARBA00020170"/>
    </source>
</evidence>
<protein>
    <recommendedName>
        <fullName evidence="3 9">DNA replication and repair protein RecF</fullName>
    </recommendedName>
</protein>
<dbReference type="InterPro" id="IPR018078">
    <property type="entry name" value="DNA-binding_RecF_CS"/>
</dbReference>
<dbReference type="SUPFAM" id="SSF52540">
    <property type="entry name" value="P-loop containing nucleoside triphosphate hydrolases"/>
    <property type="match status" value="1"/>
</dbReference>
<dbReference type="AlphaFoldDB" id="A0A1G1V0B2"/>